<accession>A0A3S0MHQ9</accession>
<evidence type="ECO:0008006" key="3">
    <source>
        <dbReference type="Google" id="ProtNLM"/>
    </source>
</evidence>
<gene>
    <name evidence="1" type="ORF">EJ063_17885</name>
</gene>
<evidence type="ECO:0000313" key="1">
    <source>
        <dbReference type="EMBL" id="RTZ14108.1"/>
    </source>
</evidence>
<evidence type="ECO:0000313" key="2">
    <source>
        <dbReference type="Proteomes" id="UP000268973"/>
    </source>
</evidence>
<dbReference type="OrthoDB" id="5826599at2"/>
<keyword evidence="2" id="KW-1185">Reference proteome</keyword>
<dbReference type="RefSeq" id="WP_126575673.1">
    <property type="nucleotide sequence ID" value="NZ_RXZH01000011.1"/>
</dbReference>
<reference evidence="1 2" key="1">
    <citation type="submission" date="2018-12" db="EMBL/GenBank/DDBJ databases">
        <title>Vibrio sp. isolated from China Sea.</title>
        <authorList>
            <person name="Li Y."/>
        </authorList>
    </citation>
    <scope>NUCLEOTIDE SEQUENCE [LARGE SCALE GENOMIC DNA]</scope>
    <source>
        <strain evidence="1 2">BEI207</strain>
    </source>
</reference>
<organism evidence="1 2">
    <name type="scientific">Vibrio aquaticus</name>
    <dbReference type="NCBI Taxonomy" id="2496559"/>
    <lineage>
        <taxon>Bacteria</taxon>
        <taxon>Pseudomonadati</taxon>
        <taxon>Pseudomonadota</taxon>
        <taxon>Gammaproteobacteria</taxon>
        <taxon>Vibrionales</taxon>
        <taxon>Vibrionaceae</taxon>
        <taxon>Vibrio</taxon>
    </lineage>
</organism>
<proteinExistence type="predicted"/>
<name>A0A3S0MHQ9_9VIBR</name>
<dbReference type="EMBL" id="RXZH01000011">
    <property type="protein sequence ID" value="RTZ14108.1"/>
    <property type="molecule type" value="Genomic_DNA"/>
</dbReference>
<comment type="caution">
    <text evidence="1">The sequence shown here is derived from an EMBL/GenBank/DDBJ whole genome shotgun (WGS) entry which is preliminary data.</text>
</comment>
<dbReference type="Proteomes" id="UP000268973">
    <property type="component" value="Unassembled WGS sequence"/>
</dbReference>
<protein>
    <recommendedName>
        <fullName evidence="3">Nitrate/nitrite sensing protein domain-containing protein</fullName>
    </recommendedName>
</protein>
<dbReference type="AlphaFoldDB" id="A0A3S0MHQ9"/>
<sequence>MFVVISILISCAILATLFHYSKRRQVTLQRKFDTLVLLRQLLLLSREHRQVSHQSLQTETKESAQSQLDQLYKQLLDCSNQLVAIVPFDNKPMFRIFQLKLKAMHSDWQDRTIARNQIIHGKTIRHAMFLMDEIALAWLIESEREDLHDEYHLNWQQVLESMEVLTQLRLCIPDGDSPEGFIRLKYYADKTRRKLNQLSLISPLSVASPISTQAILQLTEVASAEQLPITCQQLYKVTSDISVTIAQVYDQMLSDMAESLYLPLPKVNYA</sequence>